<evidence type="ECO:0000256" key="5">
    <source>
        <dbReference type="PIRSR" id="PIRSR004692-3"/>
    </source>
</evidence>
<comment type="similarity">
    <text evidence="1 4">Belongs to the SIS family. GutQ/KpsF subfamily.</text>
</comment>
<proteinExistence type="inferred from homology"/>
<dbReference type="PROSITE" id="PS51371">
    <property type="entry name" value="CBS"/>
    <property type="match status" value="1"/>
</dbReference>
<evidence type="ECO:0000259" key="8">
    <source>
        <dbReference type="PROSITE" id="PS51464"/>
    </source>
</evidence>
<feature type="site" description="Catalytically relevant" evidence="5">
    <location>
        <position position="49"/>
    </location>
</feature>
<protein>
    <recommendedName>
        <fullName evidence="11">KpsF/GutQ family sugar-phosphate isomerase</fullName>
    </recommendedName>
</protein>
<evidence type="ECO:0000259" key="7">
    <source>
        <dbReference type="PROSITE" id="PS51371"/>
    </source>
</evidence>
<dbReference type="Gene3D" id="3.40.50.10490">
    <property type="entry name" value="Glucose-6-phosphate isomerase like protein, domain 1"/>
    <property type="match status" value="1"/>
</dbReference>
<comment type="caution">
    <text evidence="9">The sequence shown here is derived from an EMBL/GenBank/DDBJ whole genome shotgun (WGS) entry which is preliminary data.</text>
</comment>
<dbReference type="GO" id="GO:0097367">
    <property type="term" value="F:carbohydrate derivative binding"/>
    <property type="evidence" value="ECO:0007669"/>
    <property type="project" value="InterPro"/>
</dbReference>
<dbReference type="Pfam" id="PF00571">
    <property type="entry name" value="CBS"/>
    <property type="match status" value="2"/>
</dbReference>
<evidence type="ECO:0000256" key="3">
    <source>
        <dbReference type="ARBA" id="ARBA00023122"/>
    </source>
</evidence>
<keyword evidence="2" id="KW-0677">Repeat</keyword>
<accession>A0A1R1ALV1</accession>
<sequence length="319" mass="34530">MIFKKAQDLLEEEIEAIHQTKELLDENFIRAISLMNECTGKLIVTGIGKSGHAARKMAATMVSLGITAVYLNPAEAVHGDLGIVQENDIVIGISKSGESKELIAIYPAIKNLKASIITITANPYSKMAQYSDVVLRIGIKKEAGHLNLAPTSSVIASLALGDALATIVAEMKGFSEEQFAVYHPGGSLGSILTLNVEDLLSEKSYSAVNEMDSFKQVLIELTTKRIGATVVMNDNSVEGIITDGDLKRLLDKYQEKCFNLLAGEIKVPYPIIIQKGTKVVDAIKMMEQGERSISVVPIMEGSKYLGILRVHDVLKGLNA</sequence>
<dbReference type="InterPro" id="IPR046348">
    <property type="entry name" value="SIS_dom_sf"/>
</dbReference>
<dbReference type="GO" id="GO:0005975">
    <property type="term" value="P:carbohydrate metabolic process"/>
    <property type="evidence" value="ECO:0007669"/>
    <property type="project" value="InterPro"/>
</dbReference>
<dbReference type="STRING" id="1401.BK123_32675"/>
<dbReference type="PIRSF" id="PIRSF004692">
    <property type="entry name" value="KdsD_KpsF"/>
    <property type="match status" value="1"/>
</dbReference>
<dbReference type="CDD" id="cd05014">
    <property type="entry name" value="SIS_Kpsf"/>
    <property type="match status" value="1"/>
</dbReference>
<dbReference type="Proteomes" id="UP000187074">
    <property type="component" value="Unassembled WGS sequence"/>
</dbReference>
<dbReference type="PANTHER" id="PTHR42745:SF1">
    <property type="entry name" value="ARABINOSE 5-PHOSPHATE ISOMERASE KDSD"/>
    <property type="match status" value="1"/>
</dbReference>
<dbReference type="InterPro" id="IPR004800">
    <property type="entry name" value="KdsD/KpsF-type"/>
</dbReference>
<evidence type="ECO:0000256" key="1">
    <source>
        <dbReference type="ARBA" id="ARBA00008165"/>
    </source>
</evidence>
<organism evidence="9 10">
    <name type="scientific">Paenibacillus lautus</name>
    <name type="common">Bacillus lautus</name>
    <dbReference type="NCBI Taxonomy" id="1401"/>
    <lineage>
        <taxon>Bacteria</taxon>
        <taxon>Bacillati</taxon>
        <taxon>Bacillota</taxon>
        <taxon>Bacilli</taxon>
        <taxon>Bacillales</taxon>
        <taxon>Paenibacillaceae</taxon>
        <taxon>Paenibacillus</taxon>
    </lineage>
</organism>
<dbReference type="SUPFAM" id="SSF54631">
    <property type="entry name" value="CBS-domain pair"/>
    <property type="match status" value="1"/>
</dbReference>
<evidence type="ECO:0008006" key="11">
    <source>
        <dbReference type="Google" id="ProtNLM"/>
    </source>
</evidence>
<evidence type="ECO:0000313" key="9">
    <source>
        <dbReference type="EMBL" id="OME86470.1"/>
    </source>
</evidence>
<dbReference type="PROSITE" id="PS51464">
    <property type="entry name" value="SIS"/>
    <property type="match status" value="1"/>
</dbReference>
<evidence type="ECO:0000256" key="4">
    <source>
        <dbReference type="PIRNR" id="PIRNR004692"/>
    </source>
</evidence>
<dbReference type="InterPro" id="IPR035474">
    <property type="entry name" value="SIS_Kpsf"/>
</dbReference>
<dbReference type="InterPro" id="IPR050986">
    <property type="entry name" value="GutQ/KpsF_isomerases"/>
</dbReference>
<feature type="site" description="Catalytically relevant" evidence="5">
    <location>
        <position position="101"/>
    </location>
</feature>
<dbReference type="FunFam" id="3.40.50.10490:FF:000011">
    <property type="entry name" value="Arabinose 5-phosphate isomerase"/>
    <property type="match status" value="1"/>
</dbReference>
<evidence type="ECO:0000256" key="2">
    <source>
        <dbReference type="ARBA" id="ARBA00022737"/>
    </source>
</evidence>
<feature type="domain" description="SIS" evidence="8">
    <location>
        <begin position="31"/>
        <end position="174"/>
    </location>
</feature>
<evidence type="ECO:0000256" key="6">
    <source>
        <dbReference type="PROSITE-ProRule" id="PRU00703"/>
    </source>
</evidence>
<dbReference type="Gene3D" id="3.10.580.10">
    <property type="entry name" value="CBS-domain"/>
    <property type="match status" value="1"/>
</dbReference>
<dbReference type="GO" id="GO:1901135">
    <property type="term" value="P:carbohydrate derivative metabolic process"/>
    <property type="evidence" value="ECO:0007669"/>
    <property type="project" value="InterPro"/>
</dbReference>
<keyword evidence="3 6" id="KW-0129">CBS domain</keyword>
<dbReference type="Pfam" id="PF01380">
    <property type="entry name" value="SIS"/>
    <property type="match status" value="1"/>
</dbReference>
<feature type="site" description="Catalytically relevant" evidence="5">
    <location>
        <position position="142"/>
    </location>
</feature>
<dbReference type="RefSeq" id="WP_076326464.1">
    <property type="nucleotide sequence ID" value="NZ_MRTF01000021.1"/>
</dbReference>
<dbReference type="AlphaFoldDB" id="A0A1R1ALV1"/>
<dbReference type="SUPFAM" id="SSF53697">
    <property type="entry name" value="SIS domain"/>
    <property type="match status" value="1"/>
</dbReference>
<dbReference type="InterPro" id="IPR000644">
    <property type="entry name" value="CBS_dom"/>
</dbReference>
<feature type="site" description="Catalytically relevant" evidence="5">
    <location>
        <position position="183"/>
    </location>
</feature>
<dbReference type="InterPro" id="IPR046342">
    <property type="entry name" value="CBS_dom_sf"/>
</dbReference>
<dbReference type="GO" id="GO:0019146">
    <property type="term" value="F:arabinose-5-phosphate isomerase activity"/>
    <property type="evidence" value="ECO:0007669"/>
    <property type="project" value="UniProtKB-ARBA"/>
</dbReference>
<evidence type="ECO:0000313" key="10">
    <source>
        <dbReference type="Proteomes" id="UP000187074"/>
    </source>
</evidence>
<name>A0A1R1ALV1_PAELA</name>
<gene>
    <name evidence="9" type="ORF">BK123_32675</name>
</gene>
<dbReference type="InterPro" id="IPR001347">
    <property type="entry name" value="SIS_dom"/>
</dbReference>
<dbReference type="NCBIfam" id="TIGR00393">
    <property type="entry name" value="kpsF"/>
    <property type="match status" value="1"/>
</dbReference>
<feature type="domain" description="CBS" evidence="7">
    <location>
        <begin position="266"/>
        <end position="319"/>
    </location>
</feature>
<dbReference type="PANTHER" id="PTHR42745">
    <property type="match status" value="1"/>
</dbReference>
<dbReference type="EMBL" id="MRTF01000021">
    <property type="protein sequence ID" value="OME86470.1"/>
    <property type="molecule type" value="Genomic_DNA"/>
</dbReference>
<reference evidence="9 10" key="1">
    <citation type="submission" date="2016-11" db="EMBL/GenBank/DDBJ databases">
        <title>Paenibacillus species isolates.</title>
        <authorList>
            <person name="Beno S.M."/>
        </authorList>
    </citation>
    <scope>NUCLEOTIDE SEQUENCE [LARGE SCALE GENOMIC DNA]</scope>
    <source>
        <strain evidence="9 10">FSL F4-0100</strain>
    </source>
</reference>